<dbReference type="STRING" id="197479.BFW38_04965"/>
<comment type="caution">
    <text evidence="2">The sequence shown here is derived from an EMBL/GenBank/DDBJ whole genome shotgun (WGS) entry which is preliminary data.</text>
</comment>
<keyword evidence="3" id="KW-1185">Reference proteome</keyword>
<dbReference type="GO" id="GO:0008696">
    <property type="term" value="F:4-amino-4-deoxychorismate lyase activity"/>
    <property type="evidence" value="ECO:0007669"/>
    <property type="project" value="TreeGrafter"/>
</dbReference>
<dbReference type="Gene3D" id="3.30.470.10">
    <property type="match status" value="1"/>
</dbReference>
<reference evidence="2 3" key="1">
    <citation type="submission" date="2016-08" db="EMBL/GenBank/DDBJ databases">
        <authorList>
            <person name="Seilhamer J.J."/>
        </authorList>
    </citation>
    <scope>NUCLEOTIDE SEQUENCE [LARGE SCALE GENOMIC DNA]</scope>
    <source>
        <strain evidence="2 3">PH27A</strain>
    </source>
</reference>
<dbReference type="InterPro" id="IPR043132">
    <property type="entry name" value="BCAT-like_C"/>
</dbReference>
<dbReference type="GO" id="GO:0005829">
    <property type="term" value="C:cytosol"/>
    <property type="evidence" value="ECO:0007669"/>
    <property type="project" value="TreeGrafter"/>
</dbReference>
<dbReference type="SUPFAM" id="SSF56752">
    <property type="entry name" value="D-aminoacid aminotransferase-like PLP-dependent enzymes"/>
    <property type="match status" value="1"/>
</dbReference>
<protein>
    <recommendedName>
        <fullName evidence="4">Aminodeoxychorismate lyase</fullName>
    </recommendedName>
</protein>
<dbReference type="PANTHER" id="PTHR42743:SF2">
    <property type="entry name" value="AMINODEOXYCHORISMATE LYASE"/>
    <property type="match status" value="1"/>
</dbReference>
<comment type="similarity">
    <text evidence="1">Belongs to the class-IV pyridoxal-phosphate-dependent aminotransferase family.</text>
</comment>
<dbReference type="InterPro" id="IPR050571">
    <property type="entry name" value="Class-IV_PLP-Dep_Aminotrnsfr"/>
</dbReference>
<dbReference type="RefSeq" id="WP_068997390.1">
    <property type="nucleotide sequence ID" value="NZ_MDTQ01000001.1"/>
</dbReference>
<evidence type="ECO:0000313" key="2">
    <source>
        <dbReference type="EMBL" id="ODC02995.1"/>
    </source>
</evidence>
<dbReference type="AlphaFoldDB" id="A0A1E2V8L4"/>
<organism evidence="2 3">
    <name type="scientific">Terasakiispira papahanaumokuakeensis</name>
    <dbReference type="NCBI Taxonomy" id="197479"/>
    <lineage>
        <taxon>Bacteria</taxon>
        <taxon>Pseudomonadati</taxon>
        <taxon>Pseudomonadota</taxon>
        <taxon>Gammaproteobacteria</taxon>
        <taxon>Oceanospirillales</taxon>
        <taxon>Terasakiispira</taxon>
    </lineage>
</organism>
<sequence>MPALAYLDGGPPQPDALDWLLTSRALAYGEGAFTTARIYQHQVIFLAAHLQRLQESLAGLSIPLDVVDWRLLEDEMRALARQQGEGMLKVMLLAGTGGRGYRRDDETQWHRYLHTHDLSGTLDAYQTGVSVWRLDALESSVATPYKHLNRLPQVLYSAQLPAAYPDAIVVNDGGEIAEGIARNLFWVEGSRCMTPPLASGALAGVMRRQLLKTHETRAEGIKVEETREQEQEVPCLKTVQSSINLPITEAPLTLARLLAADEVILVNALQGLWPVRSLNDAQGCLQQWSVGPVTRMLMKCWHPQMGWPVGINEGEPS</sequence>
<dbReference type="InterPro" id="IPR036038">
    <property type="entry name" value="Aminotransferase-like"/>
</dbReference>
<evidence type="ECO:0008006" key="4">
    <source>
        <dbReference type="Google" id="ProtNLM"/>
    </source>
</evidence>
<evidence type="ECO:0000256" key="1">
    <source>
        <dbReference type="ARBA" id="ARBA00009320"/>
    </source>
</evidence>
<dbReference type="InterPro" id="IPR043131">
    <property type="entry name" value="BCAT-like_N"/>
</dbReference>
<gene>
    <name evidence="2" type="ORF">BFW38_04965</name>
</gene>
<dbReference type="OrthoDB" id="9805628at2"/>
<dbReference type="InterPro" id="IPR001544">
    <property type="entry name" value="Aminotrans_IV"/>
</dbReference>
<proteinExistence type="inferred from homology"/>
<dbReference type="Pfam" id="PF01063">
    <property type="entry name" value="Aminotran_4"/>
    <property type="match status" value="1"/>
</dbReference>
<dbReference type="EMBL" id="MDTQ01000001">
    <property type="protein sequence ID" value="ODC02995.1"/>
    <property type="molecule type" value="Genomic_DNA"/>
</dbReference>
<name>A0A1E2V8L4_9GAMM</name>
<dbReference type="GO" id="GO:0008153">
    <property type="term" value="P:4-aminobenzoate biosynthetic process"/>
    <property type="evidence" value="ECO:0007669"/>
    <property type="project" value="TreeGrafter"/>
</dbReference>
<dbReference type="Proteomes" id="UP000094291">
    <property type="component" value="Unassembled WGS sequence"/>
</dbReference>
<evidence type="ECO:0000313" key="3">
    <source>
        <dbReference type="Proteomes" id="UP000094291"/>
    </source>
</evidence>
<dbReference type="PANTHER" id="PTHR42743">
    <property type="entry name" value="AMINO-ACID AMINOTRANSFERASE"/>
    <property type="match status" value="1"/>
</dbReference>
<dbReference type="Gene3D" id="3.20.10.10">
    <property type="entry name" value="D-amino Acid Aminotransferase, subunit A, domain 2"/>
    <property type="match status" value="1"/>
</dbReference>
<accession>A0A1E2V8L4</accession>